<keyword evidence="1" id="KW-0472">Membrane</keyword>
<feature type="transmembrane region" description="Helical" evidence="1">
    <location>
        <begin position="62"/>
        <end position="82"/>
    </location>
</feature>
<dbReference type="AlphaFoldDB" id="A0A073AUD0"/>
<feature type="transmembrane region" description="Helical" evidence="1">
    <location>
        <begin position="94"/>
        <end position="117"/>
    </location>
</feature>
<accession>A0A073AUD0</accession>
<evidence type="ECO:0000313" key="2">
    <source>
        <dbReference type="EMBL" id="KEI43010.1"/>
    </source>
</evidence>
<feature type="transmembrane region" description="Helical" evidence="1">
    <location>
        <begin position="129"/>
        <end position="147"/>
    </location>
</feature>
<protein>
    <submittedName>
        <fullName evidence="2">Uncharacterized protein</fullName>
    </submittedName>
</protein>
<keyword evidence="1" id="KW-0812">Transmembrane</keyword>
<proteinExistence type="predicted"/>
<dbReference type="RefSeq" id="WP_029722569.1">
    <property type="nucleotide sequence ID" value="NZ_JAJUIW010000001.1"/>
</dbReference>
<sequence>MMVEGAVRAPARRRFLLLLGWAGAVALVIAVFPVLVRGELPDPLAVGWNYSGYPSKSAGLGEYVLLSLLKWAVVAGVWAVFAHRWPWGPALPGAALGGFGVLLAGEVVQTVLANVGVSDFREAAPPGGHGWVALGCVLGGWLGWRLANRG</sequence>
<reference evidence="2 3" key="1">
    <citation type="submission" date="2014-06" db="EMBL/GenBank/DDBJ databases">
        <title>Saccharopolyspora rectivirgula DSM-43113 Genome sequencing.</title>
        <authorList>
            <person name="Barrera C."/>
            <person name="Millon L."/>
            <person name="Rognon B."/>
            <person name="Zaugg C."/>
            <person name="Monod M."/>
        </authorList>
    </citation>
    <scope>NUCLEOTIDE SEQUENCE [LARGE SCALE GENOMIC DNA]</scope>
    <source>
        <strain evidence="2 3">DSM 43113</strain>
    </source>
</reference>
<gene>
    <name evidence="2" type="ORF">GU90_17915</name>
</gene>
<dbReference type="Proteomes" id="UP000031419">
    <property type="component" value="Unassembled WGS sequence"/>
</dbReference>
<organism evidence="2 3">
    <name type="scientific">Saccharopolyspora rectivirgula</name>
    <dbReference type="NCBI Taxonomy" id="28042"/>
    <lineage>
        <taxon>Bacteria</taxon>
        <taxon>Bacillati</taxon>
        <taxon>Actinomycetota</taxon>
        <taxon>Actinomycetes</taxon>
        <taxon>Pseudonocardiales</taxon>
        <taxon>Pseudonocardiaceae</taxon>
        <taxon>Saccharopolyspora</taxon>
    </lineage>
</organism>
<name>A0A073AUD0_9PSEU</name>
<keyword evidence="1" id="KW-1133">Transmembrane helix</keyword>
<dbReference type="EMBL" id="JNVU01000048">
    <property type="protein sequence ID" value="KEI43010.1"/>
    <property type="molecule type" value="Genomic_DNA"/>
</dbReference>
<keyword evidence="3" id="KW-1185">Reference proteome</keyword>
<evidence type="ECO:0000313" key="3">
    <source>
        <dbReference type="Proteomes" id="UP000031419"/>
    </source>
</evidence>
<evidence type="ECO:0000256" key="1">
    <source>
        <dbReference type="SAM" id="Phobius"/>
    </source>
</evidence>
<comment type="caution">
    <text evidence="2">The sequence shown here is derived from an EMBL/GenBank/DDBJ whole genome shotgun (WGS) entry which is preliminary data.</text>
</comment>
<dbReference type="STRING" id="28042.GU90_17915"/>